<dbReference type="Gene3D" id="3.40.50.720">
    <property type="entry name" value="NAD(P)-binding Rossmann-like Domain"/>
    <property type="match status" value="2"/>
</dbReference>
<dbReference type="InterPro" id="IPR036291">
    <property type="entry name" value="NAD(P)-bd_dom_sf"/>
</dbReference>
<dbReference type="PANTHER" id="PTHR43669:SF3">
    <property type="entry name" value="ALCOHOL DEHYDROGENASE, PUTATIVE (AFU_ORTHOLOGUE AFUA_3G03445)-RELATED"/>
    <property type="match status" value="1"/>
</dbReference>
<dbReference type="STRING" id="1460663.A0A177CL01"/>
<comment type="similarity">
    <text evidence="1">Belongs to the short-chain dehydrogenases/reductases (SDR) family.</text>
</comment>
<accession>A0A177CL01</accession>
<dbReference type="InParanoid" id="A0A177CL01"/>
<dbReference type="CDD" id="cd05233">
    <property type="entry name" value="SDR_c"/>
    <property type="match status" value="1"/>
</dbReference>
<dbReference type="PRINTS" id="PR00081">
    <property type="entry name" value="GDHRDH"/>
</dbReference>
<name>A0A177CL01_9PLEO</name>
<dbReference type="Pfam" id="PF00106">
    <property type="entry name" value="adh_short"/>
    <property type="match status" value="2"/>
</dbReference>
<evidence type="ECO:0000256" key="2">
    <source>
        <dbReference type="ARBA" id="ARBA00023002"/>
    </source>
</evidence>
<dbReference type="AlphaFoldDB" id="A0A177CL01"/>
<dbReference type="SUPFAM" id="SSF51735">
    <property type="entry name" value="NAD(P)-binding Rossmann-fold domains"/>
    <property type="match status" value="1"/>
</dbReference>
<dbReference type="Proteomes" id="UP000077069">
    <property type="component" value="Unassembled WGS sequence"/>
</dbReference>
<evidence type="ECO:0000313" key="3">
    <source>
        <dbReference type="EMBL" id="OAG07509.1"/>
    </source>
</evidence>
<keyword evidence="4" id="KW-1185">Reference proteome</keyword>
<dbReference type="GO" id="GO:0016491">
    <property type="term" value="F:oxidoreductase activity"/>
    <property type="evidence" value="ECO:0007669"/>
    <property type="project" value="UniProtKB-KW"/>
</dbReference>
<dbReference type="GeneID" id="28764901"/>
<keyword evidence="2" id="KW-0560">Oxidoreductase</keyword>
<organism evidence="3 4">
    <name type="scientific">Paraphaeosphaeria sporulosa</name>
    <dbReference type="NCBI Taxonomy" id="1460663"/>
    <lineage>
        <taxon>Eukaryota</taxon>
        <taxon>Fungi</taxon>
        <taxon>Dikarya</taxon>
        <taxon>Ascomycota</taxon>
        <taxon>Pezizomycotina</taxon>
        <taxon>Dothideomycetes</taxon>
        <taxon>Pleosporomycetidae</taxon>
        <taxon>Pleosporales</taxon>
        <taxon>Massarineae</taxon>
        <taxon>Didymosphaeriaceae</taxon>
        <taxon>Paraphaeosphaeria</taxon>
    </lineage>
</organism>
<dbReference type="InterPro" id="IPR002347">
    <property type="entry name" value="SDR_fam"/>
</dbReference>
<dbReference type="RefSeq" id="XP_018037874.1">
    <property type="nucleotide sequence ID" value="XM_018181415.1"/>
</dbReference>
<dbReference type="PANTHER" id="PTHR43669">
    <property type="entry name" value="5-KETO-D-GLUCONATE 5-REDUCTASE"/>
    <property type="match status" value="1"/>
</dbReference>
<sequence length="218" mass="23130">MADATNDNEKVFPGGFAVMTVAGSGIGASLARRAGQLGMTVVVVTDISSSRAEAVASDIRAAGGMAEARTVDVSKAASLGELAVSVFEMFEKHESVRFWAFMPTMLESGAPGEIANLSSVGAFSVMPTQTAYIMTKNAVQSFIACIFLDLELKNVPISISCVIPGMLKTSIFEGSAGQDEGCKSILAQVAAKRCWVETQPEMTHDTIRSRVAFFMNRK</sequence>
<evidence type="ECO:0000313" key="4">
    <source>
        <dbReference type="Proteomes" id="UP000077069"/>
    </source>
</evidence>
<reference evidence="3 4" key="1">
    <citation type="submission" date="2016-05" db="EMBL/GenBank/DDBJ databases">
        <title>Comparative analysis of secretome profiles of manganese(II)-oxidizing ascomycete fungi.</title>
        <authorList>
            <consortium name="DOE Joint Genome Institute"/>
            <person name="Zeiner C.A."/>
            <person name="Purvine S.O."/>
            <person name="Zink E.M."/>
            <person name="Wu S."/>
            <person name="Pasa-Tolic L."/>
            <person name="Chaput D.L."/>
            <person name="Haridas S."/>
            <person name="Grigoriev I.V."/>
            <person name="Santelli C.M."/>
            <person name="Hansel C.M."/>
        </authorList>
    </citation>
    <scope>NUCLEOTIDE SEQUENCE [LARGE SCALE GENOMIC DNA]</scope>
    <source>
        <strain evidence="3 4">AP3s5-JAC2a</strain>
    </source>
</reference>
<protein>
    <submittedName>
        <fullName evidence="3">NAD(P)-binding protein</fullName>
    </submittedName>
</protein>
<dbReference type="EMBL" id="KV441551">
    <property type="protein sequence ID" value="OAG07509.1"/>
    <property type="molecule type" value="Genomic_DNA"/>
</dbReference>
<dbReference type="OrthoDB" id="1933717at2759"/>
<proteinExistence type="inferred from homology"/>
<gene>
    <name evidence="3" type="ORF">CC84DRAFT_1195661</name>
</gene>
<evidence type="ECO:0000256" key="1">
    <source>
        <dbReference type="ARBA" id="ARBA00006484"/>
    </source>
</evidence>